<sequence length="306" mass="35220">MLSVRWFVGDFGSNALMSGCAMDRWLLISNCNTYGLARSLQLQGNSFHLDCIDVWHFKKNMQDYENEIPTYDRVIINPEVRLTSYDFRSLRNVNEIPNVEFDAYHPDFCFVGVDGVRLYKPLAACHSMIVLAAFQAGWTPEKTRKLFRRDIYEQCGFFARWELARDRLISSFAAMGMDLSNAFRRWTRGECFMHGLGHPKARPIFDIARIFLKNHVGETNATDLVPSDTIVDGACLPVYPEIGETIGVRGSYAFKLPGEYKLISLERFIEMSFEVYQPYNPNEILVEPGFRSRFDRVKQVISEAEA</sequence>
<evidence type="ECO:0000313" key="2">
    <source>
        <dbReference type="EMBL" id="MDR6898770.1"/>
    </source>
</evidence>
<dbReference type="Pfam" id="PF18588">
    <property type="entry name" value="WcbI"/>
    <property type="match status" value="1"/>
</dbReference>
<feature type="domain" description="Polysaccharide biosynthesis enzyme WcbI" evidence="1">
    <location>
        <begin position="25"/>
        <end position="213"/>
    </location>
</feature>
<organism evidence="2 3">
    <name type="scientific">Rhizobium miluonense</name>
    <dbReference type="NCBI Taxonomy" id="411945"/>
    <lineage>
        <taxon>Bacteria</taxon>
        <taxon>Pseudomonadati</taxon>
        <taxon>Pseudomonadota</taxon>
        <taxon>Alphaproteobacteria</taxon>
        <taxon>Hyphomicrobiales</taxon>
        <taxon>Rhizobiaceae</taxon>
        <taxon>Rhizobium/Agrobacterium group</taxon>
        <taxon>Rhizobium</taxon>
    </lineage>
</organism>
<protein>
    <recommendedName>
        <fullName evidence="1">Polysaccharide biosynthesis enzyme WcbI domain-containing protein</fullName>
    </recommendedName>
</protein>
<dbReference type="Proteomes" id="UP001250791">
    <property type="component" value="Unassembled WGS sequence"/>
</dbReference>
<reference evidence="2 3" key="1">
    <citation type="submission" date="2023-07" db="EMBL/GenBank/DDBJ databases">
        <title>Sorghum-associated microbial communities from plants grown in Nebraska, USA.</title>
        <authorList>
            <person name="Schachtman D."/>
        </authorList>
    </citation>
    <scope>NUCLEOTIDE SEQUENCE [LARGE SCALE GENOMIC DNA]</scope>
    <source>
        <strain evidence="2 3">3199</strain>
    </source>
</reference>
<comment type="caution">
    <text evidence="2">The sequence shown here is derived from an EMBL/GenBank/DDBJ whole genome shotgun (WGS) entry which is preliminary data.</text>
</comment>
<dbReference type="InterPro" id="IPR041307">
    <property type="entry name" value="WcbI"/>
</dbReference>
<evidence type="ECO:0000313" key="3">
    <source>
        <dbReference type="Proteomes" id="UP001250791"/>
    </source>
</evidence>
<evidence type="ECO:0000259" key="1">
    <source>
        <dbReference type="Pfam" id="PF18588"/>
    </source>
</evidence>
<dbReference type="RefSeq" id="WP_310228562.1">
    <property type="nucleotide sequence ID" value="NZ_JAVDUP010000001.1"/>
</dbReference>
<dbReference type="EMBL" id="JAVDUP010000001">
    <property type="protein sequence ID" value="MDR6898770.1"/>
    <property type="molecule type" value="Genomic_DNA"/>
</dbReference>
<keyword evidence="3" id="KW-1185">Reference proteome</keyword>
<gene>
    <name evidence="2" type="ORF">J2W52_000358</name>
</gene>
<proteinExistence type="predicted"/>
<name>A0ABU1SIF7_9HYPH</name>
<accession>A0ABU1SIF7</accession>